<evidence type="ECO:0000313" key="2">
    <source>
        <dbReference type="EMBL" id="KJE75666.1"/>
    </source>
</evidence>
<dbReference type="InterPro" id="IPR011010">
    <property type="entry name" value="DNA_brk_join_enz"/>
</dbReference>
<dbReference type="RefSeq" id="WP_035392186.1">
    <property type="nucleotide sequence ID" value="NZ_JQKF01000077.1"/>
</dbReference>
<dbReference type="Gene3D" id="1.10.443.10">
    <property type="entry name" value="Intergrase catalytic core"/>
    <property type="match status" value="1"/>
</dbReference>
<dbReference type="GO" id="GO:0003677">
    <property type="term" value="F:DNA binding"/>
    <property type="evidence" value="ECO:0007669"/>
    <property type="project" value="InterPro"/>
</dbReference>
<dbReference type="GeneID" id="78373634"/>
<dbReference type="InterPro" id="IPR013762">
    <property type="entry name" value="Integrase-like_cat_sf"/>
</dbReference>
<gene>
    <name evidence="2" type="ORF">FEAC_26260</name>
</gene>
<dbReference type="AlphaFoldDB" id="A0A0D8FR87"/>
<evidence type="ECO:0000313" key="3">
    <source>
        <dbReference type="Proteomes" id="UP000032336"/>
    </source>
</evidence>
<dbReference type="Proteomes" id="UP000032336">
    <property type="component" value="Unassembled WGS sequence"/>
</dbReference>
<keyword evidence="3" id="KW-1185">Reference proteome</keyword>
<comment type="caution">
    <text evidence="2">The sequence shown here is derived from an EMBL/GenBank/DDBJ whole genome shotgun (WGS) entry which is preliminary data.</text>
</comment>
<dbReference type="GO" id="GO:0015074">
    <property type="term" value="P:DNA integration"/>
    <property type="evidence" value="ECO:0007669"/>
    <property type="project" value="InterPro"/>
</dbReference>
<sequence>MVIGNGGVTVKAPKIAVSIRKLFVDQSTLGLLGKLRDQHLEPATRCELELNDDAFLFSFEAGCATSPYPDVFSKNFAKFRIDHAIPKDIYLRSFRHFAATFLDALVSERQKQVETVSI</sequence>
<keyword evidence="1" id="KW-0233">DNA recombination</keyword>
<dbReference type="SUPFAM" id="SSF56349">
    <property type="entry name" value="DNA breaking-rejoining enzymes"/>
    <property type="match status" value="1"/>
</dbReference>
<organism evidence="2 3">
    <name type="scientific">Ferrimicrobium acidiphilum DSM 19497</name>
    <dbReference type="NCBI Taxonomy" id="1121877"/>
    <lineage>
        <taxon>Bacteria</taxon>
        <taxon>Bacillati</taxon>
        <taxon>Actinomycetota</taxon>
        <taxon>Acidimicrobiia</taxon>
        <taxon>Acidimicrobiales</taxon>
        <taxon>Acidimicrobiaceae</taxon>
        <taxon>Ferrimicrobium</taxon>
    </lineage>
</organism>
<dbReference type="EMBL" id="JXUW01000033">
    <property type="protein sequence ID" value="KJE75666.1"/>
    <property type="molecule type" value="Genomic_DNA"/>
</dbReference>
<evidence type="ECO:0000256" key="1">
    <source>
        <dbReference type="ARBA" id="ARBA00023172"/>
    </source>
</evidence>
<dbReference type="GO" id="GO:0006310">
    <property type="term" value="P:DNA recombination"/>
    <property type="evidence" value="ECO:0007669"/>
    <property type="project" value="UniProtKB-KW"/>
</dbReference>
<reference evidence="2 3" key="1">
    <citation type="submission" date="2015-01" db="EMBL/GenBank/DDBJ databases">
        <title>Draft genome of the acidophilic iron oxidizer Ferrimicrobium acidiphilum strain T23.</title>
        <authorList>
            <person name="Poehlein A."/>
            <person name="Eisen S."/>
            <person name="Schloemann M."/>
            <person name="Johnson B.D."/>
            <person name="Daniel R."/>
            <person name="Muehling M."/>
        </authorList>
    </citation>
    <scope>NUCLEOTIDE SEQUENCE [LARGE SCALE GENOMIC DNA]</scope>
    <source>
        <strain evidence="2 3">T23</strain>
    </source>
</reference>
<proteinExistence type="predicted"/>
<accession>A0A0D8FR87</accession>
<protein>
    <submittedName>
        <fullName evidence="2">Uncharacterized protein</fullName>
    </submittedName>
</protein>
<name>A0A0D8FR87_9ACTN</name>